<dbReference type="Gene3D" id="1.10.10.750">
    <property type="entry name" value="Ypt/Rab-GAP domain of gyp1p, domain 1"/>
    <property type="match status" value="1"/>
</dbReference>
<protein>
    <submittedName>
        <fullName evidence="2">USP6 N-terminal-like protein</fullName>
    </submittedName>
</protein>
<proteinExistence type="predicted"/>
<sequence length="455" mass="53237">MANRAEKRMVSPTLSISYGQDITLDNQGLRKGNYTTPERRREILFNYDHGREGAVIEAWEDPNFDVYTHTDRHGFMHKRVPPTTSAKLQQIERERAQKWNKMIGTEWETKYRNSDKLRRRIYKGIPNSLRGPVWSKILALDSIKSKDIYERAKFLAREYSPDLMQIDVDVMRTLREHVHFRERYSSKQQALFHVLSAYSMFNKRIGYCQGMASVTGLLLMYLREEEEAFWALISLTNTKYEMHEMYTENMSKFHIFTGHHCLLRERLIPKIDAHFKKWEVPETMYLAKMLVQMFFGVLPYELVLRIWDAVFLDGPGVIMAASILILKMNKKTLLSLESNELLEYITVMGETTKLDHDKFMQDLMLLVDELIKENILLPTEPKPPNTYQLFQDFKALHPDSLQIGIVQGPEKPMKPPKFAKKKNSYSKNDTVPDLIYNLPSMTYGSLERDGTLVVS</sequence>
<reference evidence="2 3" key="1">
    <citation type="journal article" date="2023" name="BMC Biol.">
        <title>The compact genome of the sponge Oopsacas minuta (Hexactinellida) is lacking key metazoan core genes.</title>
        <authorList>
            <person name="Santini S."/>
            <person name="Schenkelaars Q."/>
            <person name="Jourda C."/>
            <person name="Duchesne M."/>
            <person name="Belahbib H."/>
            <person name="Rocher C."/>
            <person name="Selva M."/>
            <person name="Riesgo A."/>
            <person name="Vervoort M."/>
            <person name="Leys S.P."/>
            <person name="Kodjabachian L."/>
            <person name="Le Bivic A."/>
            <person name="Borchiellini C."/>
            <person name="Claverie J.M."/>
            <person name="Renard E."/>
        </authorList>
    </citation>
    <scope>NUCLEOTIDE SEQUENCE [LARGE SCALE GENOMIC DNA]</scope>
    <source>
        <strain evidence="2">SPO-2</strain>
    </source>
</reference>
<dbReference type="EMBL" id="JAKMXF010000110">
    <property type="protein sequence ID" value="KAI6657994.1"/>
    <property type="molecule type" value="Genomic_DNA"/>
</dbReference>
<evidence type="ECO:0000313" key="2">
    <source>
        <dbReference type="EMBL" id="KAI6657994.1"/>
    </source>
</evidence>
<dbReference type="InterPro" id="IPR000195">
    <property type="entry name" value="Rab-GAP-TBC_dom"/>
</dbReference>
<dbReference type="PANTHER" id="PTHR47219">
    <property type="entry name" value="RAB GTPASE-ACTIVATING PROTEIN 1-LIKE"/>
    <property type="match status" value="1"/>
</dbReference>
<dbReference type="Proteomes" id="UP001165289">
    <property type="component" value="Unassembled WGS sequence"/>
</dbReference>
<dbReference type="FunFam" id="1.10.8.270:FF:000016">
    <property type="entry name" value="TBC1 domain family member 2A"/>
    <property type="match status" value="1"/>
</dbReference>
<dbReference type="Gene3D" id="1.10.8.270">
    <property type="entry name" value="putative rabgap domain of human tbc1 domain family member 14 like domains"/>
    <property type="match status" value="1"/>
</dbReference>
<dbReference type="Pfam" id="PF00566">
    <property type="entry name" value="RabGAP-TBC"/>
    <property type="match status" value="1"/>
</dbReference>
<feature type="domain" description="Rab-GAP TBC" evidence="1">
    <location>
        <begin position="124"/>
        <end position="314"/>
    </location>
</feature>
<accession>A0AAV7KD48</accession>
<name>A0AAV7KD48_9METZ</name>
<evidence type="ECO:0000259" key="1">
    <source>
        <dbReference type="PROSITE" id="PS50086"/>
    </source>
</evidence>
<dbReference type="Gene3D" id="1.10.472.80">
    <property type="entry name" value="Ypt/Rab-GAP domain of gyp1p, domain 3"/>
    <property type="match status" value="1"/>
</dbReference>
<dbReference type="GO" id="GO:0031267">
    <property type="term" value="F:small GTPase binding"/>
    <property type="evidence" value="ECO:0007669"/>
    <property type="project" value="TreeGrafter"/>
</dbReference>
<dbReference type="InterPro" id="IPR050302">
    <property type="entry name" value="Rab_GAP_TBC_domain"/>
</dbReference>
<organism evidence="2 3">
    <name type="scientific">Oopsacas minuta</name>
    <dbReference type="NCBI Taxonomy" id="111878"/>
    <lineage>
        <taxon>Eukaryota</taxon>
        <taxon>Metazoa</taxon>
        <taxon>Porifera</taxon>
        <taxon>Hexactinellida</taxon>
        <taxon>Hexasterophora</taxon>
        <taxon>Lyssacinosida</taxon>
        <taxon>Leucopsacidae</taxon>
        <taxon>Oopsacas</taxon>
    </lineage>
</organism>
<dbReference type="PROSITE" id="PS50086">
    <property type="entry name" value="TBC_RABGAP"/>
    <property type="match status" value="1"/>
</dbReference>
<gene>
    <name evidence="2" type="ORF">LOD99_15709</name>
</gene>
<dbReference type="SUPFAM" id="SSF47923">
    <property type="entry name" value="Ypt/Rab-GAP domain of gyp1p"/>
    <property type="match status" value="2"/>
</dbReference>
<keyword evidence="3" id="KW-1185">Reference proteome</keyword>
<dbReference type="GO" id="GO:0005096">
    <property type="term" value="F:GTPase activator activity"/>
    <property type="evidence" value="ECO:0007669"/>
    <property type="project" value="TreeGrafter"/>
</dbReference>
<dbReference type="InterPro" id="IPR035969">
    <property type="entry name" value="Rab-GAP_TBC_sf"/>
</dbReference>
<dbReference type="PANTHER" id="PTHR47219:SF25">
    <property type="entry name" value="RAB-GAP TBC DOMAIN-CONTAINING PROTEIN"/>
    <property type="match status" value="1"/>
</dbReference>
<comment type="caution">
    <text evidence="2">The sequence shown here is derived from an EMBL/GenBank/DDBJ whole genome shotgun (WGS) entry which is preliminary data.</text>
</comment>
<dbReference type="AlphaFoldDB" id="A0AAV7KD48"/>
<dbReference type="SMART" id="SM00164">
    <property type="entry name" value="TBC"/>
    <property type="match status" value="1"/>
</dbReference>
<evidence type="ECO:0000313" key="3">
    <source>
        <dbReference type="Proteomes" id="UP001165289"/>
    </source>
</evidence>